<dbReference type="GO" id="GO:0007005">
    <property type="term" value="P:mitochondrion organization"/>
    <property type="evidence" value="ECO:0007669"/>
    <property type="project" value="TreeGrafter"/>
</dbReference>
<dbReference type="AlphaFoldDB" id="A0A699HFZ7"/>
<comment type="caution">
    <text evidence="2">The sequence shown here is derived from an EMBL/GenBank/DDBJ whole genome shotgun (WGS) entry which is preliminary data.</text>
</comment>
<feature type="compositionally biased region" description="Low complexity" evidence="1">
    <location>
        <begin position="167"/>
        <end position="178"/>
    </location>
</feature>
<organism evidence="2">
    <name type="scientific">Tanacetum cinerariifolium</name>
    <name type="common">Dalmatian daisy</name>
    <name type="synonym">Chrysanthemum cinerariifolium</name>
    <dbReference type="NCBI Taxonomy" id="118510"/>
    <lineage>
        <taxon>Eukaryota</taxon>
        <taxon>Viridiplantae</taxon>
        <taxon>Streptophyta</taxon>
        <taxon>Embryophyta</taxon>
        <taxon>Tracheophyta</taxon>
        <taxon>Spermatophyta</taxon>
        <taxon>Magnoliopsida</taxon>
        <taxon>eudicotyledons</taxon>
        <taxon>Gunneridae</taxon>
        <taxon>Pentapetalae</taxon>
        <taxon>asterids</taxon>
        <taxon>campanulids</taxon>
        <taxon>Asterales</taxon>
        <taxon>Asteraceae</taxon>
        <taxon>Asteroideae</taxon>
        <taxon>Anthemideae</taxon>
        <taxon>Anthemidinae</taxon>
        <taxon>Tanacetum</taxon>
    </lineage>
</organism>
<evidence type="ECO:0000256" key="1">
    <source>
        <dbReference type="SAM" id="MobiDB-lite"/>
    </source>
</evidence>
<dbReference type="EMBL" id="BKCJ010161831">
    <property type="protein sequence ID" value="GEY23175.1"/>
    <property type="molecule type" value="Genomic_DNA"/>
</dbReference>
<dbReference type="GO" id="GO:0005743">
    <property type="term" value="C:mitochondrial inner membrane"/>
    <property type="evidence" value="ECO:0007669"/>
    <property type="project" value="TreeGrafter"/>
</dbReference>
<accession>A0A699HFZ7</accession>
<reference evidence="2" key="1">
    <citation type="journal article" date="2019" name="Sci. Rep.">
        <title>Draft genome of Tanacetum cinerariifolium, the natural source of mosquito coil.</title>
        <authorList>
            <person name="Yamashiro T."/>
            <person name="Shiraishi A."/>
            <person name="Satake H."/>
            <person name="Nakayama K."/>
        </authorList>
    </citation>
    <scope>NUCLEOTIDE SEQUENCE</scope>
</reference>
<gene>
    <name evidence="2" type="ORF">Tci_395149</name>
</gene>
<dbReference type="GO" id="GO:0055088">
    <property type="term" value="P:lipid homeostasis"/>
    <property type="evidence" value="ECO:0007669"/>
    <property type="project" value="TreeGrafter"/>
</dbReference>
<proteinExistence type="predicted"/>
<protein>
    <submittedName>
        <fullName evidence="2">Putative ABC1 protein At2g40090</fullName>
    </submittedName>
</protein>
<name>A0A699HFZ7_TANCI</name>
<sequence length="219" mass="24560">MWVLLLDYEYSLLGLPEDSIERARVKHEVHTRSARRLEELCFKNGGIYIKLGQHIGQLEYLVPQEYIKTLRESMLNRCPTSSYDQAMEAAVRETRKRRRGTVVQSLSDVAGSSEVATAAPPAPAVKAVIANAILDLAPNIIDRLTTIFLFCLHAESFSGNRLVSDQSSNLTSSTNPNPKGRNLKVVPTVRRLEMPLSGVCTAIEEMMKKLPIKDRWQSH</sequence>
<dbReference type="PANTHER" id="PTHR43173">
    <property type="entry name" value="ABC1 FAMILY PROTEIN"/>
    <property type="match status" value="1"/>
</dbReference>
<feature type="region of interest" description="Disordered" evidence="1">
    <location>
        <begin position="163"/>
        <end position="182"/>
    </location>
</feature>
<evidence type="ECO:0000313" key="2">
    <source>
        <dbReference type="EMBL" id="GEY23175.1"/>
    </source>
</evidence>
<dbReference type="InterPro" id="IPR051130">
    <property type="entry name" value="Mito_struct-func_regulator"/>
</dbReference>
<dbReference type="PANTHER" id="PTHR43173:SF19">
    <property type="entry name" value="AARF DOMAIN-CONTAINING PROTEIN KINASE 1"/>
    <property type="match status" value="1"/>
</dbReference>